<dbReference type="InterPro" id="IPR028995">
    <property type="entry name" value="Glyco_hydro_57/38_cen_sf"/>
</dbReference>
<evidence type="ECO:0000313" key="7">
    <source>
        <dbReference type="Proteomes" id="UP000619534"/>
    </source>
</evidence>
<keyword evidence="3" id="KW-0378">Hydrolase</keyword>
<dbReference type="Pfam" id="PF01074">
    <property type="entry name" value="Glyco_hydro_38N"/>
    <property type="match status" value="1"/>
</dbReference>
<dbReference type="CDD" id="cd10815">
    <property type="entry name" value="GH38N_AMII_EcMngB_like"/>
    <property type="match status" value="1"/>
</dbReference>
<keyword evidence="2" id="KW-0479">Metal-binding</keyword>
<keyword evidence="4" id="KW-0326">Glycosidase</keyword>
<dbReference type="InterPro" id="IPR037094">
    <property type="entry name" value="Glyco_hydro_38_cen_sf"/>
</dbReference>
<dbReference type="InterPro" id="IPR011013">
    <property type="entry name" value="Gal_mutarotase_sf_dom"/>
</dbReference>
<evidence type="ECO:0000256" key="4">
    <source>
        <dbReference type="ARBA" id="ARBA00023295"/>
    </source>
</evidence>
<keyword evidence="7" id="KW-1185">Reference proteome</keyword>
<evidence type="ECO:0000256" key="3">
    <source>
        <dbReference type="ARBA" id="ARBA00022801"/>
    </source>
</evidence>
<comment type="caution">
    <text evidence="6">The sequence shown here is derived from an EMBL/GenBank/DDBJ whole genome shotgun (WGS) entry which is preliminary data.</text>
</comment>
<dbReference type="Pfam" id="PF07748">
    <property type="entry name" value="Glyco_hydro_38C"/>
    <property type="match status" value="1"/>
</dbReference>
<evidence type="ECO:0000256" key="1">
    <source>
        <dbReference type="ARBA" id="ARBA00009792"/>
    </source>
</evidence>
<dbReference type="Gene3D" id="1.20.1270.50">
    <property type="entry name" value="Glycoside hydrolase family 38, central domain"/>
    <property type="match status" value="1"/>
</dbReference>
<dbReference type="InterPro" id="IPR011682">
    <property type="entry name" value="Glyco_hydro_38_C"/>
</dbReference>
<comment type="similarity">
    <text evidence="1">Belongs to the glycosyl hydrolase 38 family.</text>
</comment>
<dbReference type="SMART" id="SM00872">
    <property type="entry name" value="Alpha-mann_mid"/>
    <property type="match status" value="1"/>
</dbReference>
<dbReference type="InterPro" id="IPR015341">
    <property type="entry name" value="Glyco_hydro_38_cen"/>
</dbReference>
<dbReference type="Gene3D" id="2.60.40.2220">
    <property type="match status" value="1"/>
</dbReference>
<dbReference type="EMBL" id="BMCJ01000006">
    <property type="protein sequence ID" value="GGC99299.1"/>
    <property type="molecule type" value="Genomic_DNA"/>
</dbReference>
<protein>
    <submittedName>
        <fullName evidence="6">Alpha-mannosidase</fullName>
    </submittedName>
</protein>
<dbReference type="SUPFAM" id="SSF74650">
    <property type="entry name" value="Galactose mutarotase-like"/>
    <property type="match status" value="1"/>
</dbReference>
<dbReference type="RefSeq" id="WP_062439840.1">
    <property type="nucleotide sequence ID" value="NZ_BMCJ01000006.1"/>
</dbReference>
<reference evidence="7" key="1">
    <citation type="journal article" date="2019" name="Int. J. Syst. Evol. Microbiol.">
        <title>The Global Catalogue of Microorganisms (GCM) 10K type strain sequencing project: providing services to taxonomists for standard genome sequencing and annotation.</title>
        <authorList>
            <consortium name="The Broad Institute Genomics Platform"/>
            <consortium name="The Broad Institute Genome Sequencing Center for Infectious Disease"/>
            <person name="Wu L."/>
            <person name="Ma J."/>
        </authorList>
    </citation>
    <scope>NUCLEOTIDE SEQUENCE [LARGE SCALE GENOMIC DNA]</scope>
    <source>
        <strain evidence="7">CCM 7282</strain>
    </source>
</reference>
<dbReference type="Gene3D" id="3.20.110.10">
    <property type="entry name" value="Glycoside hydrolase 38, N terminal domain"/>
    <property type="match status" value="1"/>
</dbReference>
<dbReference type="InterPro" id="IPR027291">
    <property type="entry name" value="Glyco_hydro_38_N_sf"/>
</dbReference>
<dbReference type="NCBIfam" id="NF007331">
    <property type="entry name" value="PRK09819.1"/>
    <property type="match status" value="1"/>
</dbReference>
<dbReference type="Proteomes" id="UP000619534">
    <property type="component" value="Unassembled WGS sequence"/>
</dbReference>
<dbReference type="InterPro" id="IPR011330">
    <property type="entry name" value="Glyco_hydro/deAcase_b/a-brl"/>
</dbReference>
<accession>A0ABQ1PLW8</accession>
<dbReference type="Pfam" id="PF09261">
    <property type="entry name" value="Alpha-mann_mid"/>
    <property type="match status" value="1"/>
</dbReference>
<evidence type="ECO:0000256" key="2">
    <source>
        <dbReference type="ARBA" id="ARBA00022723"/>
    </source>
</evidence>
<organism evidence="6 7">
    <name type="scientific">Thalassobacillus devorans</name>
    <dbReference type="NCBI Taxonomy" id="279813"/>
    <lineage>
        <taxon>Bacteria</taxon>
        <taxon>Bacillati</taxon>
        <taxon>Bacillota</taxon>
        <taxon>Bacilli</taxon>
        <taxon>Bacillales</taxon>
        <taxon>Bacillaceae</taxon>
        <taxon>Thalassobacillus</taxon>
    </lineage>
</organism>
<name>A0ABQ1PLW8_9BACI</name>
<dbReference type="Pfam" id="PF17677">
    <property type="entry name" value="Glyco_hydro38C2"/>
    <property type="match status" value="1"/>
</dbReference>
<dbReference type="SUPFAM" id="SSF88713">
    <property type="entry name" value="Glycoside hydrolase/deacetylase"/>
    <property type="match status" value="1"/>
</dbReference>
<dbReference type="Gene3D" id="2.70.98.30">
    <property type="entry name" value="Golgi alpha-mannosidase II, domain 4"/>
    <property type="match status" value="1"/>
</dbReference>
<feature type="domain" description="Glycoside hydrolase family 38 central" evidence="5">
    <location>
        <begin position="275"/>
        <end position="353"/>
    </location>
</feature>
<evidence type="ECO:0000259" key="5">
    <source>
        <dbReference type="SMART" id="SM00872"/>
    </source>
</evidence>
<dbReference type="PANTHER" id="PTHR46017:SF2">
    <property type="entry name" value="MANNOSYLGLYCERATE HYDROLASE"/>
    <property type="match status" value="1"/>
</dbReference>
<gene>
    <name evidence="6" type="primary">mngB</name>
    <name evidence="6" type="ORF">GCM10007216_32590</name>
</gene>
<sequence length="871" mass="100246">MKQVHIVPHMHWDREWYFSTEESRILLVNNMEEIMNRLETDPDYPYYVLDGQTSILEDYFAVKPENKERVKKLVQDGKLIIGPWYTQTDEMVVGGESIVRNLQYGIKDSKEFGSPMMIGYLPDSFGQSAQMPQILNGFDIKYTIFWRGTSERHGTDKTEFYWESDDGSKVLVQLLPLGYAIGKYLPEEDGALKERMEKYFPVLDRGTTTNHLLLPNGHDQMPIQKNIFQVIEKLKQLYPNRDFFLSKYEHVFAEIEKQNDLATLNGEFLDGKYMRVHRSIYSTRMDIKAANTRVENKLTNVLEPLASMAYDLGFEYHHGLIELIWKEIMKNHAHDSIGCCCSDKVHQEIANRLFIAEEKTDRLIDFYKRQIVDAIDTENDADRLTLFNFLPYKRKEAVTAELITKYGSFKLIDENGSEVPFEVLEAEEIDPGLIDRQIVHYGNYDPFIKYQIQLKAELPATGYRTLFVEQVSENTFNHAKQTKEIDNDFYRITVNGNGTVDIFDKRLDQTFEQVLLLENGGDDGDEYDYSPIEGETLLYSDKVEADISLTQNAYAGEIDIRYTLEVPADLESRKEGKINSYVDVHFNLHIPNHKPLIEVNCELDNQARDHRLRALIPTGLASSLSIADNQFGFIKRGVYDSAMDVWEKENWSERPDAIYPMLNFVGLSDQDYGVSVLTNSTREYEIVGQNYDTIALTLFRSIGYLGKAEMVRRPGRPSGIKLPTPDSQMIGKLSLDFALFIHEGTTLHANVGQMAKEYLTPVHTYNKIPHNAMKLNPSANKTPLSYQLLEETEKEVVLSTLKKAEHEDALVIRMYNPTERDVEASYRLCSDFDEAYEANLNEVPQGKSEVEGKEIQTSIHSNQVKTIIIKR</sequence>
<dbReference type="SUPFAM" id="SSF88688">
    <property type="entry name" value="Families 57/38 glycoside transferase middle domain"/>
    <property type="match status" value="1"/>
</dbReference>
<dbReference type="InterPro" id="IPR041147">
    <property type="entry name" value="GH38_C"/>
</dbReference>
<dbReference type="InterPro" id="IPR000602">
    <property type="entry name" value="Glyco_hydro_38_N"/>
</dbReference>
<proteinExistence type="inferred from homology"/>
<dbReference type="PANTHER" id="PTHR46017">
    <property type="entry name" value="ALPHA-MANNOSIDASE 2C1"/>
    <property type="match status" value="1"/>
</dbReference>
<evidence type="ECO:0000313" key="6">
    <source>
        <dbReference type="EMBL" id="GGC99299.1"/>
    </source>
</evidence>